<comment type="caution">
    <text evidence="1">The sequence shown here is derived from an EMBL/GenBank/DDBJ whole genome shotgun (WGS) entry which is preliminary data.</text>
</comment>
<dbReference type="RefSeq" id="WP_124819163.1">
    <property type="nucleotide sequence ID" value="NZ_QDGB01000230.1"/>
</dbReference>
<dbReference type="InterPro" id="IPR036736">
    <property type="entry name" value="ACP-like_sf"/>
</dbReference>
<dbReference type="OrthoDB" id="3401807at2"/>
<protein>
    <submittedName>
        <fullName evidence="1">Phosphopantetheine-binding-protein</fullName>
    </submittedName>
</protein>
<gene>
    <name evidence="1" type="ORF">DDE19_12255</name>
</gene>
<name>A0A3N9XW56_9ACTN</name>
<reference evidence="1 2" key="1">
    <citation type="submission" date="2018-04" db="EMBL/GenBank/DDBJ databases">
        <title>Micromonosporas from Atacama Desert.</title>
        <authorList>
            <person name="Carro L."/>
            <person name="Klenk H.-P."/>
            <person name="Goodfellow M."/>
        </authorList>
    </citation>
    <scope>NUCLEOTIDE SEQUENCE [LARGE SCALE GENOMIC DNA]</scope>
    <source>
        <strain evidence="1 2">LB19</strain>
    </source>
</reference>
<accession>A0A3N9XW56</accession>
<dbReference type="EMBL" id="QDGB01000230">
    <property type="protein sequence ID" value="RQX17114.1"/>
    <property type="molecule type" value="Genomic_DNA"/>
</dbReference>
<dbReference type="AlphaFoldDB" id="A0A3N9XW56"/>
<dbReference type="SUPFAM" id="SSF47336">
    <property type="entry name" value="ACP-like"/>
    <property type="match status" value="1"/>
</dbReference>
<evidence type="ECO:0000313" key="1">
    <source>
        <dbReference type="EMBL" id="RQX17114.1"/>
    </source>
</evidence>
<sequence length="83" mass="9009">MSVDVFAFLVDALKSMNYDTSSVTRETALGANGLELESLAVAEVSIQVEDAYGVRFDEDEAERLAMMTVGDLADEITARMGQK</sequence>
<dbReference type="Proteomes" id="UP000278981">
    <property type="component" value="Unassembled WGS sequence"/>
</dbReference>
<evidence type="ECO:0000313" key="2">
    <source>
        <dbReference type="Proteomes" id="UP000278981"/>
    </source>
</evidence>
<proteinExistence type="predicted"/>
<organism evidence="1 2">
    <name type="scientific">Micromonospora ureilytica</name>
    <dbReference type="NCBI Taxonomy" id="709868"/>
    <lineage>
        <taxon>Bacteria</taxon>
        <taxon>Bacillati</taxon>
        <taxon>Actinomycetota</taxon>
        <taxon>Actinomycetes</taxon>
        <taxon>Micromonosporales</taxon>
        <taxon>Micromonosporaceae</taxon>
        <taxon>Micromonospora</taxon>
    </lineage>
</organism>
<dbReference type="Gene3D" id="1.10.1200.10">
    <property type="entry name" value="ACP-like"/>
    <property type="match status" value="1"/>
</dbReference>